<proteinExistence type="predicted"/>
<evidence type="ECO:0000313" key="2">
    <source>
        <dbReference type="Proteomes" id="UP001239111"/>
    </source>
</evidence>
<dbReference type="EMBL" id="CM056741">
    <property type="protein sequence ID" value="KAJ8686808.1"/>
    <property type="molecule type" value="Genomic_DNA"/>
</dbReference>
<dbReference type="Proteomes" id="UP001239111">
    <property type="component" value="Chromosome 1"/>
</dbReference>
<accession>A0ACC2PUL0</accession>
<organism evidence="1 2">
    <name type="scientific">Eretmocerus hayati</name>
    <dbReference type="NCBI Taxonomy" id="131215"/>
    <lineage>
        <taxon>Eukaryota</taxon>
        <taxon>Metazoa</taxon>
        <taxon>Ecdysozoa</taxon>
        <taxon>Arthropoda</taxon>
        <taxon>Hexapoda</taxon>
        <taxon>Insecta</taxon>
        <taxon>Pterygota</taxon>
        <taxon>Neoptera</taxon>
        <taxon>Endopterygota</taxon>
        <taxon>Hymenoptera</taxon>
        <taxon>Apocrita</taxon>
        <taxon>Proctotrupomorpha</taxon>
        <taxon>Chalcidoidea</taxon>
        <taxon>Aphelinidae</taxon>
        <taxon>Aphelininae</taxon>
        <taxon>Eretmocerus</taxon>
    </lineage>
</organism>
<name>A0ACC2PUL0_9HYME</name>
<protein>
    <submittedName>
        <fullName evidence="1">Uncharacterized protein</fullName>
    </submittedName>
</protein>
<comment type="caution">
    <text evidence="1">The sequence shown here is derived from an EMBL/GenBank/DDBJ whole genome shotgun (WGS) entry which is preliminary data.</text>
</comment>
<evidence type="ECO:0000313" key="1">
    <source>
        <dbReference type="EMBL" id="KAJ8686808.1"/>
    </source>
</evidence>
<reference evidence="1" key="1">
    <citation type="submission" date="2023-04" db="EMBL/GenBank/DDBJ databases">
        <title>A chromosome-level genome assembly of the parasitoid wasp Eretmocerus hayati.</title>
        <authorList>
            <person name="Zhong Y."/>
            <person name="Liu S."/>
            <person name="Liu Y."/>
        </authorList>
    </citation>
    <scope>NUCLEOTIDE SEQUENCE</scope>
    <source>
        <strain evidence="1">ZJU_SS_LIU_2023</strain>
    </source>
</reference>
<keyword evidence="2" id="KW-1185">Reference proteome</keyword>
<gene>
    <name evidence="1" type="ORF">QAD02_022602</name>
</gene>
<sequence>MAESNVSRERSQDKLLPEPQKILIFSGKRKSGKDFITDQLFQRLGENQSVIIKLSGPIKSHWSKLKNLDADQLFSDGEYKEKYRLEMAKWGEEVRNKDHGYFCRAAITMYDAHKKSIWIISDARRKTDIRWFKENYENKCRTIRISTSEDTRKKRGWIFTKGIDDSETECDLDDFHDWDLEIENDNDTDVEKVLENIVHL</sequence>